<comment type="caution">
    <text evidence="1">The sequence shown here is derived from an EMBL/GenBank/DDBJ whole genome shotgun (WGS) entry which is preliminary data.</text>
</comment>
<dbReference type="RefSeq" id="WP_115548977.1">
    <property type="nucleotide sequence ID" value="NZ_QRGP01000001.1"/>
</dbReference>
<dbReference type="Proteomes" id="UP000263833">
    <property type="component" value="Unassembled WGS sequence"/>
</dbReference>
<gene>
    <name evidence="1" type="ORF">DXH95_08820</name>
</gene>
<sequence>MARPLSLQIYVSNDLAHRVRMAAKAKGMSVSEWVRLLLMAACDGEDPASLQASSIERIHRQSVFAMVGIDALLAGHTDPKLRDRAHEAYARRCKQLGIATAAGEGASK</sequence>
<reference evidence="2" key="1">
    <citation type="submission" date="2018-08" db="EMBL/GenBank/DDBJ databases">
        <authorList>
            <person name="Kim S.-J."/>
            <person name="Jung G.-Y."/>
        </authorList>
    </citation>
    <scope>NUCLEOTIDE SEQUENCE [LARGE SCALE GENOMIC DNA]</scope>
    <source>
        <strain evidence="2">GY_G</strain>
    </source>
</reference>
<accession>A0A371BIL6</accession>
<protein>
    <recommendedName>
        <fullName evidence="3">Ribbon-helix-helix protein CopG domain-containing protein</fullName>
    </recommendedName>
</protein>
<dbReference type="AlphaFoldDB" id="A0A371BIL6"/>
<name>A0A371BIL6_9SPHN</name>
<organism evidence="1 2">
    <name type="scientific">Sphingorhabdus pulchriflava</name>
    <dbReference type="NCBI Taxonomy" id="2292257"/>
    <lineage>
        <taxon>Bacteria</taxon>
        <taxon>Pseudomonadati</taxon>
        <taxon>Pseudomonadota</taxon>
        <taxon>Alphaproteobacteria</taxon>
        <taxon>Sphingomonadales</taxon>
        <taxon>Sphingomonadaceae</taxon>
        <taxon>Sphingorhabdus</taxon>
    </lineage>
</organism>
<dbReference type="GO" id="GO:0006355">
    <property type="term" value="P:regulation of DNA-templated transcription"/>
    <property type="evidence" value="ECO:0007669"/>
    <property type="project" value="InterPro"/>
</dbReference>
<dbReference type="EMBL" id="QRGP01000001">
    <property type="protein sequence ID" value="RDV07430.1"/>
    <property type="molecule type" value="Genomic_DNA"/>
</dbReference>
<evidence type="ECO:0008006" key="3">
    <source>
        <dbReference type="Google" id="ProtNLM"/>
    </source>
</evidence>
<proteinExistence type="predicted"/>
<keyword evidence="2" id="KW-1185">Reference proteome</keyword>
<evidence type="ECO:0000313" key="2">
    <source>
        <dbReference type="Proteomes" id="UP000263833"/>
    </source>
</evidence>
<dbReference type="OrthoDB" id="7506678at2"/>
<dbReference type="InterPro" id="IPR010985">
    <property type="entry name" value="Ribbon_hlx_hlx"/>
</dbReference>
<evidence type="ECO:0000313" key="1">
    <source>
        <dbReference type="EMBL" id="RDV07430.1"/>
    </source>
</evidence>
<dbReference type="SUPFAM" id="SSF47598">
    <property type="entry name" value="Ribbon-helix-helix"/>
    <property type="match status" value="1"/>
</dbReference>